<dbReference type="Proteomes" id="UP000198756">
    <property type="component" value="Unassembled WGS sequence"/>
</dbReference>
<dbReference type="RefSeq" id="WP_092732306.1">
    <property type="nucleotide sequence ID" value="NZ_FMXE01000028.1"/>
</dbReference>
<gene>
    <name evidence="3" type="ORF">SAMN03080617_03338</name>
</gene>
<dbReference type="GO" id="GO:0000155">
    <property type="term" value="F:phosphorelay sensor kinase activity"/>
    <property type="evidence" value="ECO:0007669"/>
    <property type="project" value="InterPro"/>
</dbReference>
<evidence type="ECO:0000259" key="2">
    <source>
        <dbReference type="Pfam" id="PF06580"/>
    </source>
</evidence>
<dbReference type="InterPro" id="IPR036890">
    <property type="entry name" value="HATPase_C_sf"/>
</dbReference>
<dbReference type="EMBL" id="FMXE01000028">
    <property type="protein sequence ID" value="SDA90842.1"/>
    <property type="molecule type" value="Genomic_DNA"/>
</dbReference>
<keyword evidence="3" id="KW-0808">Transferase</keyword>
<keyword evidence="4" id="KW-1185">Reference proteome</keyword>
<dbReference type="Pfam" id="PF06580">
    <property type="entry name" value="His_kinase"/>
    <property type="match status" value="1"/>
</dbReference>
<feature type="domain" description="Signal transduction histidine kinase internal region" evidence="2">
    <location>
        <begin position="54"/>
        <end position="132"/>
    </location>
</feature>
<dbReference type="Gene3D" id="3.30.565.10">
    <property type="entry name" value="Histidine kinase-like ATPase, C-terminal domain"/>
    <property type="match status" value="1"/>
</dbReference>
<evidence type="ECO:0000313" key="4">
    <source>
        <dbReference type="Proteomes" id="UP000198756"/>
    </source>
</evidence>
<reference evidence="4" key="1">
    <citation type="submission" date="2016-10" db="EMBL/GenBank/DDBJ databases">
        <authorList>
            <person name="Varghese N."/>
            <person name="Submissions S."/>
        </authorList>
    </citation>
    <scope>NUCLEOTIDE SEQUENCE [LARGE SCALE GENOMIC DNA]</scope>
    <source>
        <strain evidence="4">DSM 22703</strain>
    </source>
</reference>
<dbReference type="OrthoDB" id="6190788at2"/>
<evidence type="ECO:0000256" key="1">
    <source>
        <dbReference type="SAM" id="Phobius"/>
    </source>
</evidence>
<keyword evidence="1" id="KW-0812">Transmembrane</keyword>
<proteinExistence type="predicted"/>
<keyword evidence="1" id="KW-0472">Membrane</keyword>
<dbReference type="InterPro" id="IPR050640">
    <property type="entry name" value="Bact_2-comp_sensor_kinase"/>
</dbReference>
<evidence type="ECO:0000313" key="3">
    <source>
        <dbReference type="EMBL" id="SDA90842.1"/>
    </source>
</evidence>
<dbReference type="SUPFAM" id="SSF55874">
    <property type="entry name" value="ATPase domain of HSP90 chaperone/DNA topoisomerase II/histidine kinase"/>
    <property type="match status" value="1"/>
</dbReference>
<accession>A0A1G5Z889</accession>
<name>A0A1G5Z889_9BACT</name>
<sequence length="256" mass="29636">MEANTPDINLAIFVGLLPVILAFSFIIFVIYRSRRESDFRKRETELRLSKAEGELKALRAQINPHFIFNCLNSIHHFIKSHEPNQAGDYLIKFSQLIRYVLESSAKQWVSLQEELEANRIYLDLEKLRTGNAFTYGFTLSEELQAEEISIPPMMIQPFLENAVWHGLKESGVIEVLFSMENENHLRIRIKDNGNGHSEKSDIDLSRIVKKSSMGLNLMEDRFRTLNELRGSKAGFYFREHTSEGKEVIVIIPFDKD</sequence>
<dbReference type="AlphaFoldDB" id="A0A1G5Z889"/>
<dbReference type="PANTHER" id="PTHR34220">
    <property type="entry name" value="SENSOR HISTIDINE KINASE YPDA"/>
    <property type="match status" value="1"/>
</dbReference>
<keyword evidence="3" id="KW-0418">Kinase</keyword>
<dbReference type="STRING" id="279824.SAMN03080617_03338"/>
<dbReference type="InterPro" id="IPR010559">
    <property type="entry name" value="Sig_transdc_His_kin_internal"/>
</dbReference>
<feature type="transmembrane region" description="Helical" evidence="1">
    <location>
        <begin position="12"/>
        <end position="31"/>
    </location>
</feature>
<dbReference type="PANTHER" id="PTHR34220:SF7">
    <property type="entry name" value="SENSOR HISTIDINE KINASE YPDA"/>
    <property type="match status" value="1"/>
</dbReference>
<dbReference type="GO" id="GO:0016020">
    <property type="term" value="C:membrane"/>
    <property type="evidence" value="ECO:0007669"/>
    <property type="project" value="InterPro"/>
</dbReference>
<keyword evidence="1" id="KW-1133">Transmembrane helix</keyword>
<protein>
    <submittedName>
        <fullName evidence="3">Histidine kinase</fullName>
    </submittedName>
</protein>
<organism evidence="3 4">
    <name type="scientific">Algoriphagus alkaliphilus</name>
    <dbReference type="NCBI Taxonomy" id="279824"/>
    <lineage>
        <taxon>Bacteria</taxon>
        <taxon>Pseudomonadati</taxon>
        <taxon>Bacteroidota</taxon>
        <taxon>Cytophagia</taxon>
        <taxon>Cytophagales</taxon>
        <taxon>Cyclobacteriaceae</taxon>
        <taxon>Algoriphagus</taxon>
    </lineage>
</organism>